<name>A0A9X6RKC6_HYPEX</name>
<accession>A0A9X6RKC6</accession>
<proteinExistence type="predicted"/>
<evidence type="ECO:0000256" key="1">
    <source>
        <dbReference type="SAM" id="MobiDB-lite"/>
    </source>
</evidence>
<evidence type="ECO:0000313" key="2">
    <source>
        <dbReference type="EMBL" id="OWA50556.1"/>
    </source>
</evidence>
<comment type="caution">
    <text evidence="2">The sequence shown here is derived from an EMBL/GenBank/DDBJ whole genome shotgun (WGS) entry which is preliminary data.</text>
</comment>
<keyword evidence="3" id="KW-1185">Reference proteome</keyword>
<evidence type="ECO:0000313" key="3">
    <source>
        <dbReference type="Proteomes" id="UP000192578"/>
    </source>
</evidence>
<dbReference type="AlphaFoldDB" id="A0A9X6RKC6"/>
<sequence>MAAAQIYGTTGTSYAGALGPNSQYGYGSSSYSPYQSQYGYGSSPTAVRPIIRTRRVPTEARRTHPTEREAIPPTRNTGRDIARNSQSPYSSYGGQYGANYNPYGSGYSTGLQPLTVDQATVMAQDWARATVMAQDWARASLGLRIGLELRLGLRIGLELVYGSGLGSSFG</sequence>
<dbReference type="Proteomes" id="UP000192578">
    <property type="component" value="Unassembled WGS sequence"/>
</dbReference>
<feature type="region of interest" description="Disordered" evidence="1">
    <location>
        <begin position="57"/>
        <end position="90"/>
    </location>
</feature>
<organism evidence="2 3">
    <name type="scientific">Hypsibius exemplaris</name>
    <name type="common">Freshwater tardigrade</name>
    <dbReference type="NCBI Taxonomy" id="2072580"/>
    <lineage>
        <taxon>Eukaryota</taxon>
        <taxon>Metazoa</taxon>
        <taxon>Ecdysozoa</taxon>
        <taxon>Tardigrada</taxon>
        <taxon>Eutardigrada</taxon>
        <taxon>Parachela</taxon>
        <taxon>Hypsibioidea</taxon>
        <taxon>Hypsibiidae</taxon>
        <taxon>Hypsibius</taxon>
    </lineage>
</organism>
<protein>
    <submittedName>
        <fullName evidence="2">Uncharacterized protein</fullName>
    </submittedName>
</protein>
<dbReference type="EMBL" id="MTYJ01000195">
    <property type="protein sequence ID" value="OWA50556.1"/>
    <property type="molecule type" value="Genomic_DNA"/>
</dbReference>
<gene>
    <name evidence="2" type="ORF">BV898_15067</name>
</gene>
<feature type="compositionally biased region" description="Basic and acidic residues" evidence="1">
    <location>
        <begin position="57"/>
        <end position="70"/>
    </location>
</feature>
<reference evidence="3" key="1">
    <citation type="submission" date="2017-01" db="EMBL/GenBank/DDBJ databases">
        <title>Comparative genomics of anhydrobiosis in the tardigrade Hypsibius dujardini.</title>
        <authorList>
            <person name="Yoshida Y."/>
            <person name="Koutsovoulos G."/>
            <person name="Laetsch D."/>
            <person name="Stevens L."/>
            <person name="Kumar S."/>
            <person name="Horikawa D."/>
            <person name="Ishino K."/>
            <person name="Komine S."/>
            <person name="Tomita M."/>
            <person name="Blaxter M."/>
            <person name="Arakawa K."/>
        </authorList>
    </citation>
    <scope>NUCLEOTIDE SEQUENCE [LARGE SCALE GENOMIC DNA]</scope>
    <source>
        <strain evidence="3">Z151</strain>
    </source>
</reference>